<feature type="domain" description="Rhodanese" evidence="1">
    <location>
        <begin position="47"/>
        <end position="136"/>
    </location>
</feature>
<dbReference type="SUPFAM" id="SSF52821">
    <property type="entry name" value="Rhodanese/Cell cycle control phosphatase"/>
    <property type="match status" value="4"/>
</dbReference>
<evidence type="ECO:0000313" key="3">
    <source>
        <dbReference type="Proteomes" id="UP001055219"/>
    </source>
</evidence>
<evidence type="ECO:0000313" key="2">
    <source>
        <dbReference type="EMBL" id="KAI6781470.1"/>
    </source>
</evidence>
<proteinExistence type="predicted"/>
<dbReference type="CDD" id="cd01534">
    <property type="entry name" value="4RHOD_Repeat_3"/>
    <property type="match status" value="1"/>
</dbReference>
<dbReference type="InterPro" id="IPR001763">
    <property type="entry name" value="Rhodanese-like_dom"/>
</dbReference>
<sequence length="561" mass="61437">MLAIHVVRGCQVKAHLTLDPINLTKKSYHSTMSALITPPELRRRWVTRQEIALLDVREEGPYSISHPLWALSVPISEIEDKLPSLVPRLSAPIVVYDAGEGYVERAVASVEALGYHDVAILEGGLSGYAKVGELYRDVNVPSKAFGELVEAIRQTPSISAEDADKLLASNDNVVVLDVRRYEEYHIMSIPHGRSCPGGELLYRIFEAAPSSDTTVIVNCAGRTRGLVGTQSLLNSGVPNKVMALRNGTIGWTLGGLPLDQNKAVRVPLPSQEAGVKARHHAEAWAKHVGVPVIDADELARLVQDRDSRSLYLLDVRDPEEYADGHVKGFTSAPGGQLVQATDEWVGVRGGQIVLYDTDGVRARMTATWLLQLGWEVYVLSESSPVQDIAPDQEAPSWLATELPSITVDELTSMEQVTVVDLARSPAYKKGHIPGSWFASGPELVRDLNNMQDAKNNMVALTSLDGRIAAANVQHARDMTGRQVAYLVGGTQAWVEAGRPLETEPRWLSQPIDVYKRPYEGTSNAREDMQAYIDWEHQLVAQLANDGVACFHVKRGMDDGGD</sequence>
<name>A0A9P9Y1N8_9HYPO</name>
<dbReference type="InterPro" id="IPR036873">
    <property type="entry name" value="Rhodanese-like_dom_sf"/>
</dbReference>
<evidence type="ECO:0000259" key="1">
    <source>
        <dbReference type="PROSITE" id="PS50206"/>
    </source>
</evidence>
<dbReference type="AlphaFoldDB" id="A0A9P9Y1N8"/>
<organism evidence="2 3">
    <name type="scientific">Emericellopsis cladophorae</name>
    <dbReference type="NCBI Taxonomy" id="2686198"/>
    <lineage>
        <taxon>Eukaryota</taxon>
        <taxon>Fungi</taxon>
        <taxon>Dikarya</taxon>
        <taxon>Ascomycota</taxon>
        <taxon>Pezizomycotina</taxon>
        <taxon>Sordariomycetes</taxon>
        <taxon>Hypocreomycetidae</taxon>
        <taxon>Hypocreales</taxon>
        <taxon>Bionectriaceae</taxon>
        <taxon>Emericellopsis</taxon>
    </lineage>
</organism>
<reference evidence="2" key="2">
    <citation type="submission" date="2022-07" db="EMBL/GenBank/DDBJ databases">
        <authorList>
            <person name="Goncalves M.F.M."/>
            <person name="Hilario S."/>
            <person name="Van De Peer Y."/>
            <person name="Esteves A.C."/>
            <person name="Alves A."/>
        </authorList>
    </citation>
    <scope>NUCLEOTIDE SEQUENCE</scope>
    <source>
        <strain evidence="2">MUM 19.33</strain>
    </source>
</reference>
<dbReference type="PROSITE" id="PS50206">
    <property type="entry name" value="RHODANESE_3"/>
    <property type="match status" value="3"/>
</dbReference>
<feature type="domain" description="Rhodanese" evidence="1">
    <location>
        <begin position="306"/>
        <end position="502"/>
    </location>
</feature>
<keyword evidence="3" id="KW-1185">Reference proteome</keyword>
<dbReference type="Proteomes" id="UP001055219">
    <property type="component" value="Unassembled WGS sequence"/>
</dbReference>
<dbReference type="OrthoDB" id="566238at2759"/>
<comment type="caution">
    <text evidence="2">The sequence shown here is derived from an EMBL/GenBank/DDBJ whole genome shotgun (WGS) entry which is preliminary data.</text>
</comment>
<reference evidence="2" key="1">
    <citation type="journal article" date="2021" name="J Fungi (Basel)">
        <title>Genomic and Metabolomic Analyses of the Marine Fungus Emericellopsis cladophorae: Insights into Saltwater Adaptability Mechanisms and Its Biosynthetic Potential.</title>
        <authorList>
            <person name="Goncalves M.F.M."/>
            <person name="Hilario S."/>
            <person name="Van de Peer Y."/>
            <person name="Esteves A.C."/>
            <person name="Alves A."/>
        </authorList>
    </citation>
    <scope>NUCLEOTIDE SEQUENCE</scope>
    <source>
        <strain evidence="2">MUM 19.33</strain>
    </source>
</reference>
<dbReference type="EMBL" id="JAGIXG020000021">
    <property type="protein sequence ID" value="KAI6781470.1"/>
    <property type="molecule type" value="Genomic_DNA"/>
</dbReference>
<protein>
    <recommendedName>
        <fullName evidence="1">Rhodanese domain-containing protein</fullName>
    </recommendedName>
</protein>
<dbReference type="GO" id="GO:0004792">
    <property type="term" value="F:thiosulfate-cyanide sulfurtransferase activity"/>
    <property type="evidence" value="ECO:0007669"/>
    <property type="project" value="TreeGrafter"/>
</dbReference>
<dbReference type="GeneID" id="75827951"/>
<dbReference type="Gene3D" id="3.40.250.10">
    <property type="entry name" value="Rhodanese-like domain"/>
    <property type="match status" value="4"/>
</dbReference>
<dbReference type="Pfam" id="PF00581">
    <property type="entry name" value="Rhodanese"/>
    <property type="match status" value="4"/>
</dbReference>
<dbReference type="PANTHER" id="PTHR44086">
    <property type="entry name" value="THIOSULFATE SULFURTRANSFERASE RDL2, MITOCHONDRIAL-RELATED"/>
    <property type="match status" value="1"/>
</dbReference>
<dbReference type="PANTHER" id="PTHR44086:SF10">
    <property type="entry name" value="THIOSULFATE SULFURTRANSFERASE_RHODANESE-LIKE DOMAIN-CONTAINING PROTEIN 3"/>
    <property type="match status" value="1"/>
</dbReference>
<dbReference type="SMART" id="SM00450">
    <property type="entry name" value="RHOD"/>
    <property type="match status" value="4"/>
</dbReference>
<feature type="domain" description="Rhodanese" evidence="1">
    <location>
        <begin position="169"/>
        <end position="260"/>
    </location>
</feature>
<gene>
    <name evidence="2" type="ORF">J7T54_001432</name>
</gene>
<dbReference type="RefSeq" id="XP_051362326.1">
    <property type="nucleotide sequence ID" value="XM_051506310.1"/>
</dbReference>
<accession>A0A9P9Y1N8</accession>